<keyword evidence="1" id="KW-0645">Protease</keyword>
<dbReference type="EMBL" id="SGIU01000001">
    <property type="protein sequence ID" value="TAI48883.1"/>
    <property type="molecule type" value="Genomic_DNA"/>
</dbReference>
<protein>
    <submittedName>
        <fullName evidence="1">Serine protease</fullName>
    </submittedName>
</protein>
<dbReference type="Pfam" id="PF13365">
    <property type="entry name" value="Trypsin_2"/>
    <property type="match status" value="1"/>
</dbReference>
<reference evidence="1 2" key="1">
    <citation type="submission" date="2019-02" db="EMBL/GenBank/DDBJ databases">
        <title>Draft genome sequence of Muricauda sp. 176CP4-71.</title>
        <authorList>
            <person name="Park J.-S."/>
        </authorList>
    </citation>
    <scope>NUCLEOTIDE SEQUENCE [LARGE SCALE GENOMIC DNA]</scope>
    <source>
        <strain evidence="1 2">176CP4-71</strain>
    </source>
</reference>
<accession>A0A4Q8QJG4</accession>
<proteinExistence type="predicted"/>
<dbReference type="RefSeq" id="WP_130609733.1">
    <property type="nucleotide sequence ID" value="NZ_SGIU01000001.1"/>
</dbReference>
<dbReference type="AlphaFoldDB" id="A0A4Q8QJG4"/>
<dbReference type="GO" id="GO:0006508">
    <property type="term" value="P:proteolysis"/>
    <property type="evidence" value="ECO:0007669"/>
    <property type="project" value="UniProtKB-KW"/>
</dbReference>
<evidence type="ECO:0000313" key="1">
    <source>
        <dbReference type="EMBL" id="TAI48883.1"/>
    </source>
</evidence>
<gene>
    <name evidence="1" type="ORF">EW142_03540</name>
</gene>
<keyword evidence="1" id="KW-0378">Hydrolase</keyword>
<name>A0A4Q8QJG4_9FLAO</name>
<keyword evidence="2" id="KW-1185">Reference proteome</keyword>
<dbReference type="OrthoDB" id="4696264at2"/>
<comment type="caution">
    <text evidence="1">The sequence shown here is derived from an EMBL/GenBank/DDBJ whole genome shotgun (WGS) entry which is preliminary data.</text>
</comment>
<dbReference type="Proteomes" id="UP000291981">
    <property type="component" value="Unassembled WGS sequence"/>
</dbReference>
<dbReference type="InterPro" id="IPR009003">
    <property type="entry name" value="Peptidase_S1_PA"/>
</dbReference>
<dbReference type="SUPFAM" id="SSF50494">
    <property type="entry name" value="Trypsin-like serine proteases"/>
    <property type="match status" value="1"/>
</dbReference>
<organism evidence="1 2">
    <name type="scientific">Flagellimonas allohymeniacidonis</name>
    <dbReference type="NCBI Taxonomy" id="2517819"/>
    <lineage>
        <taxon>Bacteria</taxon>
        <taxon>Pseudomonadati</taxon>
        <taxon>Bacteroidota</taxon>
        <taxon>Flavobacteriia</taxon>
        <taxon>Flavobacteriales</taxon>
        <taxon>Flavobacteriaceae</taxon>
        <taxon>Flagellimonas</taxon>
    </lineage>
</organism>
<dbReference type="GO" id="GO:0008233">
    <property type="term" value="F:peptidase activity"/>
    <property type="evidence" value="ECO:0007669"/>
    <property type="project" value="UniProtKB-KW"/>
</dbReference>
<sequence>MPISKPSVQSLFLQMQFNGNNIASGTGFIADTPSGPALITNRHNVTGRNNVTNATLSPNGHTPDSVMIMHNRQGHLGQWLGKNEPLYDEDNNPKWIEHPTLGATVDFVALPLTELDDVELFPHTLGVGDPQILVAPSDTVSVVGFPFGLAGGGALAIWATGFMATEPEINHNNLPTFLIDCRARPGQSGSAVIAHRNGGMVAMEDGGSAAFSGPVTRFLGIYSGRINAQSDLGIVWKGSAIKELTDSMN</sequence>
<evidence type="ECO:0000313" key="2">
    <source>
        <dbReference type="Proteomes" id="UP000291981"/>
    </source>
</evidence>